<dbReference type="InterPro" id="IPR036390">
    <property type="entry name" value="WH_DNA-bd_sf"/>
</dbReference>
<proteinExistence type="predicted"/>
<dbReference type="Proteomes" id="UP000234752">
    <property type="component" value="Chromosome eg_2"/>
</dbReference>
<dbReference type="InterPro" id="IPR036388">
    <property type="entry name" value="WH-like_DNA-bd_sf"/>
</dbReference>
<dbReference type="Gene3D" id="1.10.10.10">
    <property type="entry name" value="Winged helix-like DNA-binding domain superfamily/Winged helix DNA-binding domain"/>
    <property type="match status" value="1"/>
</dbReference>
<name>A0A2K9NGN2_9PROT</name>
<dbReference type="PANTHER" id="PTHR43537">
    <property type="entry name" value="TRANSCRIPTIONAL REGULATOR, GNTR FAMILY"/>
    <property type="match status" value="1"/>
</dbReference>
<dbReference type="OrthoDB" id="6087511at2"/>
<reference evidence="4 5" key="1">
    <citation type="submission" date="2017-12" db="EMBL/GenBank/DDBJ databases">
        <title>Genomes of bacteria within cyanobacterial aggregates.</title>
        <authorList>
            <person name="Cai H."/>
        </authorList>
    </citation>
    <scope>NUCLEOTIDE SEQUENCE [LARGE SCALE GENOMIC DNA]</scope>
    <source>
        <strain evidence="4 5">TH16</strain>
    </source>
</reference>
<dbReference type="InterPro" id="IPR011711">
    <property type="entry name" value="GntR_C"/>
</dbReference>
<dbReference type="PANTHER" id="PTHR43537:SF5">
    <property type="entry name" value="UXU OPERON TRANSCRIPTIONAL REGULATOR"/>
    <property type="match status" value="1"/>
</dbReference>
<dbReference type="Pfam" id="PF07729">
    <property type="entry name" value="FCD"/>
    <property type="match status" value="1"/>
</dbReference>
<dbReference type="InterPro" id="IPR008920">
    <property type="entry name" value="TF_FadR/GntR_C"/>
</dbReference>
<keyword evidence="5" id="KW-1185">Reference proteome</keyword>
<dbReference type="Pfam" id="PF00392">
    <property type="entry name" value="GntR"/>
    <property type="match status" value="1"/>
</dbReference>
<dbReference type="EMBL" id="CP025612">
    <property type="protein sequence ID" value="AUN32257.1"/>
    <property type="molecule type" value="Genomic_DNA"/>
</dbReference>
<dbReference type="PROSITE" id="PS50949">
    <property type="entry name" value="HTH_GNTR"/>
    <property type="match status" value="1"/>
</dbReference>
<dbReference type="InterPro" id="IPR000524">
    <property type="entry name" value="Tscrpt_reg_HTH_GntR"/>
</dbReference>
<protein>
    <submittedName>
        <fullName evidence="4">GntR family transcriptional regulator</fullName>
    </submittedName>
</protein>
<gene>
    <name evidence="4" type="ORF">C0V82_17845</name>
</gene>
<dbReference type="SMART" id="SM00895">
    <property type="entry name" value="FCD"/>
    <property type="match status" value="1"/>
</dbReference>
<accession>A0A2K9NGN2</accession>
<dbReference type="GO" id="GO:0003677">
    <property type="term" value="F:DNA binding"/>
    <property type="evidence" value="ECO:0007669"/>
    <property type="project" value="UniProtKB-KW"/>
</dbReference>
<organism evidence="4 5">
    <name type="scientific">Niveispirillum cyanobacteriorum</name>
    <dbReference type="NCBI Taxonomy" id="1612173"/>
    <lineage>
        <taxon>Bacteria</taxon>
        <taxon>Pseudomonadati</taxon>
        <taxon>Pseudomonadota</taxon>
        <taxon>Alphaproteobacteria</taxon>
        <taxon>Rhodospirillales</taxon>
        <taxon>Azospirillaceae</taxon>
        <taxon>Niveispirillum</taxon>
    </lineage>
</organism>
<evidence type="ECO:0000256" key="3">
    <source>
        <dbReference type="ARBA" id="ARBA00023163"/>
    </source>
</evidence>
<dbReference type="RefSeq" id="WP_054166332.1">
    <property type="nucleotide sequence ID" value="NZ_BMGN01000006.1"/>
</dbReference>
<dbReference type="GO" id="GO:0003700">
    <property type="term" value="F:DNA-binding transcription factor activity"/>
    <property type="evidence" value="ECO:0007669"/>
    <property type="project" value="InterPro"/>
</dbReference>
<sequence length="213" mass="24365">MATTKETSRDKEAEAASLVSRLEADLLGGVFRPGEWLKQTDIETNYDAHRFDVRMALLDLKTRQLLEHVPNRGYRVASLSQQDREELIEARTVLEVAAARRVVERATDDDVAELDQIVAEFDANMEDADLPLLRALNAKFHDRLYAICGNRVMMEEIKALRHRGLPGVRGWRANSAIQRSNRDHGDMVAMIRARDADGLVHAIERHLNRWREE</sequence>
<keyword evidence="3" id="KW-0804">Transcription</keyword>
<dbReference type="KEGG" id="ncb:C0V82_17845"/>
<evidence type="ECO:0000256" key="1">
    <source>
        <dbReference type="ARBA" id="ARBA00023015"/>
    </source>
</evidence>
<evidence type="ECO:0000313" key="4">
    <source>
        <dbReference type="EMBL" id="AUN32257.1"/>
    </source>
</evidence>
<dbReference type="Gene3D" id="1.20.120.530">
    <property type="entry name" value="GntR ligand-binding domain-like"/>
    <property type="match status" value="1"/>
</dbReference>
<evidence type="ECO:0000256" key="2">
    <source>
        <dbReference type="ARBA" id="ARBA00023125"/>
    </source>
</evidence>
<evidence type="ECO:0000313" key="5">
    <source>
        <dbReference type="Proteomes" id="UP000234752"/>
    </source>
</evidence>
<dbReference type="AlphaFoldDB" id="A0A2K9NGN2"/>
<dbReference type="SUPFAM" id="SSF48008">
    <property type="entry name" value="GntR ligand-binding domain-like"/>
    <property type="match status" value="1"/>
</dbReference>
<keyword evidence="1" id="KW-0805">Transcription regulation</keyword>
<keyword evidence="2" id="KW-0238">DNA-binding</keyword>
<dbReference type="SUPFAM" id="SSF46785">
    <property type="entry name" value="Winged helix' DNA-binding domain"/>
    <property type="match status" value="1"/>
</dbReference>